<keyword evidence="3" id="KW-1185">Reference proteome</keyword>
<evidence type="ECO:0000313" key="3">
    <source>
        <dbReference type="Proteomes" id="UP000250241"/>
    </source>
</evidence>
<protein>
    <submittedName>
        <fullName evidence="2">Uncharacterized protein</fullName>
    </submittedName>
</protein>
<evidence type="ECO:0000313" key="2">
    <source>
        <dbReference type="EMBL" id="BAV87730.1"/>
    </source>
</evidence>
<keyword evidence="1" id="KW-0175">Coiled coil</keyword>
<dbReference type="Proteomes" id="UP000250241">
    <property type="component" value="Chromosome"/>
</dbReference>
<evidence type="ECO:0000256" key="1">
    <source>
        <dbReference type="SAM" id="Coils"/>
    </source>
</evidence>
<reference evidence="2 3" key="1">
    <citation type="submission" date="2016-10" db="EMBL/GenBank/DDBJ databases">
        <title>Genome sequence of Rothia aeria strain JCM11412.</title>
        <authorList>
            <person name="Nambu T."/>
        </authorList>
    </citation>
    <scope>NUCLEOTIDE SEQUENCE [LARGE SCALE GENOMIC DNA]</scope>
    <source>
        <strain evidence="2 3">JCM 11412</strain>
    </source>
</reference>
<dbReference type="KEGG" id="raj:RA11412_1431"/>
<dbReference type="Pfam" id="PF18977">
    <property type="entry name" value="DUF5713"/>
    <property type="match status" value="1"/>
</dbReference>
<feature type="coiled-coil region" evidence="1">
    <location>
        <begin position="54"/>
        <end position="81"/>
    </location>
</feature>
<accession>A0A2Z5QZP7</accession>
<dbReference type="InterPro" id="IPR043767">
    <property type="entry name" value="DUF5713"/>
</dbReference>
<gene>
    <name evidence="2" type="ORF">RA11412_1431</name>
</gene>
<proteinExistence type="predicted"/>
<organism evidence="2 3">
    <name type="scientific">Rothia aeria</name>
    <dbReference type="NCBI Taxonomy" id="172042"/>
    <lineage>
        <taxon>Bacteria</taxon>
        <taxon>Bacillati</taxon>
        <taxon>Actinomycetota</taxon>
        <taxon>Actinomycetes</taxon>
        <taxon>Micrococcales</taxon>
        <taxon>Micrococcaceae</taxon>
        <taxon>Rothia</taxon>
    </lineage>
</organism>
<dbReference type="AlphaFoldDB" id="A0A2Z5QZP7"/>
<sequence>MKENYAENDDYVYDMRDDDYYPPHLVQKVADELRKFDELLDAGERDPQKIQARADEVTKNINTLADEFDEADSEIETVARESIAETFYLILKEYGLEEDFDIEELIAERDW</sequence>
<dbReference type="EMBL" id="AP017895">
    <property type="protein sequence ID" value="BAV87730.1"/>
    <property type="molecule type" value="Genomic_DNA"/>
</dbReference>
<name>A0A2Z5QZP7_9MICC</name>